<dbReference type="RefSeq" id="WP_173086362.1">
    <property type="nucleotide sequence ID" value="NZ_BLTE01000016.1"/>
</dbReference>
<keyword evidence="6 8" id="KW-0067">ATP-binding</keyword>
<name>A0A6V8LUI5_9BACT</name>
<dbReference type="AlphaFoldDB" id="A0A6V8LUI5"/>
<evidence type="ECO:0000256" key="4">
    <source>
        <dbReference type="ARBA" id="ARBA00022655"/>
    </source>
</evidence>
<dbReference type="CDD" id="cd00560">
    <property type="entry name" value="PanC"/>
    <property type="match status" value="1"/>
</dbReference>
<dbReference type="Gene3D" id="3.30.1300.10">
    <property type="entry name" value="Pantoate-beta-alanine ligase, C-terminal domain"/>
    <property type="match status" value="1"/>
</dbReference>
<comment type="miscellaneous">
    <text evidence="8">The reaction proceeds by a bi uni uni bi ping pong mechanism.</text>
</comment>
<dbReference type="Pfam" id="PF02569">
    <property type="entry name" value="Pantoate_ligase"/>
    <property type="match status" value="1"/>
</dbReference>
<evidence type="ECO:0000256" key="8">
    <source>
        <dbReference type="HAMAP-Rule" id="MF_00158"/>
    </source>
</evidence>
<keyword evidence="4 8" id="KW-0566">Pantothenate biosynthesis</keyword>
<evidence type="ECO:0000256" key="6">
    <source>
        <dbReference type="ARBA" id="ARBA00022840"/>
    </source>
</evidence>
<dbReference type="GO" id="GO:0005524">
    <property type="term" value="F:ATP binding"/>
    <property type="evidence" value="ECO:0007669"/>
    <property type="project" value="UniProtKB-KW"/>
</dbReference>
<evidence type="ECO:0000313" key="10">
    <source>
        <dbReference type="Proteomes" id="UP000494245"/>
    </source>
</evidence>
<dbReference type="EC" id="6.3.2.1" evidence="8"/>
<feature type="binding site" evidence="8">
    <location>
        <position position="61"/>
    </location>
    <ligand>
        <name>(R)-pantoate</name>
        <dbReference type="ChEBI" id="CHEBI:15980"/>
    </ligand>
</feature>
<evidence type="ECO:0000256" key="7">
    <source>
        <dbReference type="ARBA" id="ARBA00048258"/>
    </source>
</evidence>
<comment type="catalytic activity">
    <reaction evidence="7 8">
        <text>(R)-pantoate + beta-alanine + ATP = (R)-pantothenate + AMP + diphosphate + H(+)</text>
        <dbReference type="Rhea" id="RHEA:10912"/>
        <dbReference type="ChEBI" id="CHEBI:15378"/>
        <dbReference type="ChEBI" id="CHEBI:15980"/>
        <dbReference type="ChEBI" id="CHEBI:29032"/>
        <dbReference type="ChEBI" id="CHEBI:30616"/>
        <dbReference type="ChEBI" id="CHEBI:33019"/>
        <dbReference type="ChEBI" id="CHEBI:57966"/>
        <dbReference type="ChEBI" id="CHEBI:456215"/>
        <dbReference type="EC" id="6.3.2.1"/>
    </reaction>
</comment>
<feature type="binding site" evidence="8">
    <location>
        <position position="61"/>
    </location>
    <ligand>
        <name>beta-alanine</name>
        <dbReference type="ChEBI" id="CHEBI:57966"/>
    </ligand>
</feature>
<dbReference type="PANTHER" id="PTHR21299">
    <property type="entry name" value="CYTIDYLATE KINASE/PANTOATE-BETA-ALANINE LIGASE"/>
    <property type="match status" value="1"/>
</dbReference>
<dbReference type="HAMAP" id="MF_00158">
    <property type="entry name" value="PanC"/>
    <property type="match status" value="1"/>
</dbReference>
<feature type="active site" description="Proton donor" evidence="8">
    <location>
        <position position="37"/>
    </location>
</feature>
<evidence type="ECO:0000256" key="5">
    <source>
        <dbReference type="ARBA" id="ARBA00022741"/>
    </source>
</evidence>
<keyword evidence="8" id="KW-0963">Cytoplasm</keyword>
<comment type="pathway">
    <text evidence="1 8">Cofactor biosynthesis; (R)-pantothenate biosynthesis; (R)-pantothenate from (R)-pantoate and beta-alanine: step 1/1.</text>
</comment>
<evidence type="ECO:0000256" key="1">
    <source>
        <dbReference type="ARBA" id="ARBA00004990"/>
    </source>
</evidence>
<dbReference type="GO" id="GO:0015940">
    <property type="term" value="P:pantothenate biosynthetic process"/>
    <property type="evidence" value="ECO:0007669"/>
    <property type="project" value="UniProtKB-UniRule"/>
</dbReference>
<reference evidence="9 10" key="1">
    <citation type="submission" date="2020-04" db="EMBL/GenBank/DDBJ databases">
        <authorList>
            <consortium name="Desulfovibrio sp. FSS-1 genome sequencing consortium"/>
            <person name="Shimoshige H."/>
            <person name="Kobayashi H."/>
            <person name="Maekawa T."/>
        </authorList>
    </citation>
    <scope>NUCLEOTIDE SEQUENCE [LARGE SCALE GENOMIC DNA]</scope>
    <source>
        <strain evidence="9 10">SIID29052-01</strain>
    </source>
</reference>
<feature type="binding site" evidence="8">
    <location>
        <begin position="184"/>
        <end position="187"/>
    </location>
    <ligand>
        <name>ATP</name>
        <dbReference type="ChEBI" id="CHEBI:30616"/>
    </ligand>
</feature>
<reference evidence="9 10" key="2">
    <citation type="submission" date="2020-05" db="EMBL/GenBank/DDBJ databases">
        <title>Draft genome sequence of Desulfovibrio sp. strainFSS-1.</title>
        <authorList>
            <person name="Shimoshige H."/>
            <person name="Kobayashi H."/>
            <person name="Maekawa T."/>
        </authorList>
    </citation>
    <scope>NUCLEOTIDE SEQUENCE [LARGE SCALE GENOMIC DNA]</scope>
    <source>
        <strain evidence="9 10">SIID29052-01</strain>
    </source>
</reference>
<keyword evidence="10" id="KW-1185">Reference proteome</keyword>
<feature type="binding site" evidence="8">
    <location>
        <position position="153"/>
    </location>
    <ligand>
        <name>(R)-pantoate</name>
        <dbReference type="ChEBI" id="CHEBI:15980"/>
    </ligand>
</feature>
<dbReference type="GO" id="GO:0004592">
    <property type="term" value="F:pantoate-beta-alanine ligase activity"/>
    <property type="evidence" value="ECO:0007669"/>
    <property type="project" value="UniProtKB-UniRule"/>
</dbReference>
<comment type="caution">
    <text evidence="8">Lacks conserved residue(s) required for the propagation of feature annotation.</text>
</comment>
<dbReference type="InterPro" id="IPR014729">
    <property type="entry name" value="Rossmann-like_a/b/a_fold"/>
</dbReference>
<dbReference type="Proteomes" id="UP000494245">
    <property type="component" value="Unassembled WGS sequence"/>
</dbReference>
<evidence type="ECO:0000313" key="9">
    <source>
        <dbReference type="EMBL" id="GFK95394.1"/>
    </source>
</evidence>
<dbReference type="InterPro" id="IPR003721">
    <property type="entry name" value="Pantoate_ligase"/>
</dbReference>
<accession>A0A6V8LUI5</accession>
<comment type="caution">
    <text evidence="9">The sequence shown here is derived from an EMBL/GenBank/DDBJ whole genome shotgun (WGS) entry which is preliminary data.</text>
</comment>
<keyword evidence="5 8" id="KW-0547">Nucleotide-binding</keyword>
<dbReference type="GO" id="GO:0005829">
    <property type="term" value="C:cytosol"/>
    <property type="evidence" value="ECO:0007669"/>
    <property type="project" value="TreeGrafter"/>
</dbReference>
<feature type="binding site" evidence="8">
    <location>
        <begin position="30"/>
        <end position="37"/>
    </location>
    <ligand>
        <name>ATP</name>
        <dbReference type="ChEBI" id="CHEBI:30616"/>
    </ligand>
</feature>
<organism evidence="9 10">
    <name type="scientific">Fundidesulfovibrio magnetotacticus</name>
    <dbReference type="NCBI Taxonomy" id="2730080"/>
    <lineage>
        <taxon>Bacteria</taxon>
        <taxon>Pseudomonadati</taxon>
        <taxon>Thermodesulfobacteriota</taxon>
        <taxon>Desulfovibrionia</taxon>
        <taxon>Desulfovibrionales</taxon>
        <taxon>Desulfovibrionaceae</taxon>
        <taxon>Fundidesulfovibrio</taxon>
    </lineage>
</organism>
<comment type="subunit">
    <text evidence="8">Homodimer.</text>
</comment>
<evidence type="ECO:0000256" key="2">
    <source>
        <dbReference type="ARBA" id="ARBA00009256"/>
    </source>
</evidence>
<dbReference type="UniPathway" id="UPA00028">
    <property type="reaction ID" value="UER00005"/>
</dbReference>
<comment type="similarity">
    <text evidence="2 8">Belongs to the pantothenate synthetase family.</text>
</comment>
<feature type="binding site" evidence="8">
    <location>
        <begin position="147"/>
        <end position="150"/>
    </location>
    <ligand>
        <name>ATP</name>
        <dbReference type="ChEBI" id="CHEBI:30616"/>
    </ligand>
</feature>
<keyword evidence="3 8" id="KW-0436">Ligase</keyword>
<dbReference type="EMBL" id="BLTE01000016">
    <property type="protein sequence ID" value="GFK95394.1"/>
    <property type="molecule type" value="Genomic_DNA"/>
</dbReference>
<proteinExistence type="inferred from homology"/>
<evidence type="ECO:0000256" key="3">
    <source>
        <dbReference type="ARBA" id="ARBA00022598"/>
    </source>
</evidence>
<gene>
    <name evidence="8 9" type="primary">panC</name>
    <name evidence="9" type="ORF">NNJEOMEG_03257</name>
</gene>
<comment type="function">
    <text evidence="8">Catalyzes the condensation of pantoate with beta-alanine in an ATP-dependent reaction via a pantoyl-adenylate intermediate.</text>
</comment>
<dbReference type="NCBIfam" id="TIGR00018">
    <property type="entry name" value="panC"/>
    <property type="match status" value="1"/>
</dbReference>
<dbReference type="InterPro" id="IPR042176">
    <property type="entry name" value="Pantoate_ligase_C"/>
</dbReference>
<dbReference type="PANTHER" id="PTHR21299:SF1">
    <property type="entry name" value="PANTOATE--BETA-ALANINE LIGASE"/>
    <property type="match status" value="1"/>
</dbReference>
<protein>
    <recommendedName>
        <fullName evidence="8">Pantothenate synthetase</fullName>
        <shortName evidence="8">PS</shortName>
        <ecNumber evidence="8">6.3.2.1</ecNumber>
    </recommendedName>
    <alternativeName>
        <fullName evidence="8">Pantoate--beta-alanine ligase</fullName>
    </alternativeName>
    <alternativeName>
        <fullName evidence="8">Pantoate-activating enzyme</fullName>
    </alternativeName>
</protein>
<dbReference type="Gene3D" id="3.40.50.620">
    <property type="entry name" value="HUPs"/>
    <property type="match status" value="1"/>
</dbReference>
<sequence>MQIVTSPKEFSSVCRAWRAQGHTLALAPTMGYLHAGHLSLFTWARANAAKVAATIFVNPTQFGPGEDLDRYPRDPEGDAAKARQAGVDLLYMPQARDMYPQGFATTVSVAGLTSGLCGRSRPGHFDGVATVVTKLLVQALPDVAVFGRKDWQQLAVIRRLAADLDLPVAIEGRPIFREPDGLAMSSRNALLPPEERAQAPHVRKGLLLAHEMVAAGERSPRKVVGAVEDYYRSAMPLARTDYVECVHPETIQPVGDASGPALLAVAVKFPGARLIDNALLAGEEDQS</sequence>
<dbReference type="SUPFAM" id="SSF52374">
    <property type="entry name" value="Nucleotidylyl transferase"/>
    <property type="match status" value="1"/>
</dbReference>
<comment type="subcellular location">
    <subcellularLocation>
        <location evidence="8">Cytoplasm</location>
    </subcellularLocation>
</comment>